<protein>
    <submittedName>
        <fullName evidence="2">Uncharacterized protein</fullName>
    </submittedName>
</protein>
<gene>
    <name evidence="2" type="ORF">QWZ18_03920</name>
</gene>
<accession>A0ABT8AK52</accession>
<dbReference type="EMBL" id="JAUFPT010000007">
    <property type="protein sequence ID" value="MDN3569774.1"/>
    <property type="molecule type" value="Genomic_DNA"/>
</dbReference>
<reference evidence="3" key="1">
    <citation type="journal article" date="2019" name="Int. J. Syst. Evol. Microbiol.">
        <title>The Global Catalogue of Microorganisms (GCM) 10K type strain sequencing project: providing services to taxonomists for standard genome sequencing and annotation.</title>
        <authorList>
            <consortium name="The Broad Institute Genomics Platform"/>
            <consortium name="The Broad Institute Genome Sequencing Center for Infectious Disease"/>
            <person name="Wu L."/>
            <person name="Ma J."/>
        </authorList>
    </citation>
    <scope>NUCLEOTIDE SEQUENCE [LARGE SCALE GENOMIC DNA]</scope>
    <source>
        <strain evidence="3">CECT 7806</strain>
    </source>
</reference>
<feature type="region of interest" description="Disordered" evidence="1">
    <location>
        <begin position="102"/>
        <end position="250"/>
    </location>
</feature>
<organism evidence="2 3">
    <name type="scientific">Methylobacterium longum</name>
    <dbReference type="NCBI Taxonomy" id="767694"/>
    <lineage>
        <taxon>Bacteria</taxon>
        <taxon>Pseudomonadati</taxon>
        <taxon>Pseudomonadota</taxon>
        <taxon>Alphaproteobacteria</taxon>
        <taxon>Hyphomicrobiales</taxon>
        <taxon>Methylobacteriaceae</taxon>
        <taxon>Methylobacterium</taxon>
    </lineage>
</organism>
<proteinExistence type="predicted"/>
<sequence length="250" mass="26033">MAAFREPLDDVRADGVPVVGYAVRDGALVGRDRPGVPAAAGLDLLDADRTERGQGTILGCLGLRIRTDGGFPAPAGLVLIPEREPVPAWQQCRAGVPCAIRGQRGAGEDRSGLSDDIHREGQDRGSREIGPSVPPSSEPSMAAGGDTRRFVRGRGGEDAREPAPEPLEARSVGHHPQPIRSRVMANPGLPEPTPGDLPPPPPTPEEEPDIGPTGPRTPYPVNDPGIGEPGGPGSEPDIFPGTPTDPGTRM</sequence>
<feature type="compositionally biased region" description="Pro residues" evidence="1">
    <location>
        <begin position="189"/>
        <end position="203"/>
    </location>
</feature>
<dbReference type="Proteomes" id="UP001244297">
    <property type="component" value="Unassembled WGS sequence"/>
</dbReference>
<evidence type="ECO:0000313" key="2">
    <source>
        <dbReference type="EMBL" id="MDN3569774.1"/>
    </source>
</evidence>
<name>A0ABT8AK52_9HYPH</name>
<evidence type="ECO:0000256" key="1">
    <source>
        <dbReference type="SAM" id="MobiDB-lite"/>
    </source>
</evidence>
<comment type="caution">
    <text evidence="2">The sequence shown here is derived from an EMBL/GenBank/DDBJ whole genome shotgun (WGS) entry which is preliminary data.</text>
</comment>
<feature type="compositionally biased region" description="Basic and acidic residues" evidence="1">
    <location>
        <begin position="106"/>
        <end position="127"/>
    </location>
</feature>
<keyword evidence="3" id="KW-1185">Reference proteome</keyword>
<feature type="compositionally biased region" description="Basic and acidic residues" evidence="1">
    <location>
        <begin position="146"/>
        <end position="163"/>
    </location>
</feature>
<evidence type="ECO:0000313" key="3">
    <source>
        <dbReference type="Proteomes" id="UP001244297"/>
    </source>
</evidence>